<comment type="caution">
    <text evidence="2">The sequence shown here is derived from an EMBL/GenBank/DDBJ whole genome shotgun (WGS) entry which is preliminary data.</text>
</comment>
<dbReference type="InterPro" id="IPR001810">
    <property type="entry name" value="F-box_dom"/>
</dbReference>
<dbReference type="Pfam" id="PF00646">
    <property type="entry name" value="F-box"/>
    <property type="match status" value="1"/>
</dbReference>
<dbReference type="PANTHER" id="PTHR31672:SF13">
    <property type="entry name" value="F-BOX PROTEIN CPR30-LIKE"/>
    <property type="match status" value="1"/>
</dbReference>
<dbReference type="InterPro" id="IPR036047">
    <property type="entry name" value="F-box-like_dom_sf"/>
</dbReference>
<sequence length="404" mass="47193">MINNNLPEDVVIEILLRLPANSLMRFKCVHKSWYVLIESPQFAAMQLCNNSSNYLLVNCWNLSDTGSVEPENLSWSLLKYEDRMQATSNWEDDSFAMKHVKWPQIWSRSSHCNGIICLYDDSTTIMANLGIREFMVLPKSCIPLSRSNEEGYYERFAFFGFGLDQRTNDYKIVRIKNKIPFDQPNLREYQDDPQAEVYTLSSNSWRQIEYADFLTFELNTYLSTYWNGAYYWSAAQKRPPPDDLVYGVYSFDFTNEVFYFKIIPDHVSFPSFPLYGMTEFNGTLALISYYYHEPEKIFDIWVMDELGVNGVWTKLTSTQPLLGVERPLGFLTSDELLLLLSGESLGHQGMKIASYNIVTRQMKTQLVYDKNCYCDAMIYKWSLVSINKRRINLADLKQCLHFPF</sequence>
<dbReference type="SMART" id="SM00256">
    <property type="entry name" value="FBOX"/>
    <property type="match status" value="1"/>
</dbReference>
<dbReference type="SUPFAM" id="SSF81383">
    <property type="entry name" value="F-box domain"/>
    <property type="match status" value="1"/>
</dbReference>
<dbReference type="PROSITE" id="PS50181">
    <property type="entry name" value="FBOX"/>
    <property type="match status" value="1"/>
</dbReference>
<dbReference type="PANTHER" id="PTHR31672">
    <property type="entry name" value="BNACNNG10540D PROTEIN"/>
    <property type="match status" value="1"/>
</dbReference>
<evidence type="ECO:0000313" key="3">
    <source>
        <dbReference type="Proteomes" id="UP001054252"/>
    </source>
</evidence>
<dbReference type="NCBIfam" id="TIGR01640">
    <property type="entry name" value="F_box_assoc_1"/>
    <property type="match status" value="1"/>
</dbReference>
<dbReference type="AlphaFoldDB" id="A0AAV5LBI7"/>
<accession>A0AAV5LBI7</accession>
<reference evidence="2 3" key="1">
    <citation type="journal article" date="2021" name="Commun. Biol.">
        <title>The genome of Shorea leprosula (Dipterocarpaceae) highlights the ecological relevance of drought in aseasonal tropical rainforests.</title>
        <authorList>
            <person name="Ng K.K.S."/>
            <person name="Kobayashi M.J."/>
            <person name="Fawcett J.A."/>
            <person name="Hatakeyama M."/>
            <person name="Paape T."/>
            <person name="Ng C.H."/>
            <person name="Ang C.C."/>
            <person name="Tnah L.H."/>
            <person name="Lee C.T."/>
            <person name="Nishiyama T."/>
            <person name="Sese J."/>
            <person name="O'Brien M.J."/>
            <person name="Copetti D."/>
            <person name="Mohd Noor M.I."/>
            <person name="Ong R.C."/>
            <person name="Putra M."/>
            <person name="Sireger I.Z."/>
            <person name="Indrioko S."/>
            <person name="Kosugi Y."/>
            <person name="Izuno A."/>
            <person name="Isagi Y."/>
            <person name="Lee S.L."/>
            <person name="Shimizu K.K."/>
        </authorList>
    </citation>
    <scope>NUCLEOTIDE SEQUENCE [LARGE SCALE GENOMIC DNA]</scope>
    <source>
        <strain evidence="2">214</strain>
    </source>
</reference>
<keyword evidence="3" id="KW-1185">Reference proteome</keyword>
<dbReference type="Proteomes" id="UP001054252">
    <property type="component" value="Unassembled WGS sequence"/>
</dbReference>
<dbReference type="InterPro" id="IPR006527">
    <property type="entry name" value="F-box-assoc_dom_typ1"/>
</dbReference>
<dbReference type="Gene3D" id="1.20.1280.50">
    <property type="match status" value="1"/>
</dbReference>
<dbReference type="CDD" id="cd22157">
    <property type="entry name" value="F-box_AtFBW1-like"/>
    <property type="match status" value="1"/>
</dbReference>
<dbReference type="Pfam" id="PF07734">
    <property type="entry name" value="FBA_1"/>
    <property type="match status" value="1"/>
</dbReference>
<dbReference type="EMBL" id="BPVZ01000106">
    <property type="protein sequence ID" value="GKV34603.1"/>
    <property type="molecule type" value="Genomic_DNA"/>
</dbReference>
<organism evidence="2 3">
    <name type="scientific">Rubroshorea leprosula</name>
    <dbReference type="NCBI Taxonomy" id="152421"/>
    <lineage>
        <taxon>Eukaryota</taxon>
        <taxon>Viridiplantae</taxon>
        <taxon>Streptophyta</taxon>
        <taxon>Embryophyta</taxon>
        <taxon>Tracheophyta</taxon>
        <taxon>Spermatophyta</taxon>
        <taxon>Magnoliopsida</taxon>
        <taxon>eudicotyledons</taxon>
        <taxon>Gunneridae</taxon>
        <taxon>Pentapetalae</taxon>
        <taxon>rosids</taxon>
        <taxon>malvids</taxon>
        <taxon>Malvales</taxon>
        <taxon>Dipterocarpaceae</taxon>
        <taxon>Rubroshorea</taxon>
    </lineage>
</organism>
<feature type="domain" description="F-box" evidence="1">
    <location>
        <begin position="1"/>
        <end position="47"/>
    </location>
</feature>
<dbReference type="InterPro" id="IPR017451">
    <property type="entry name" value="F-box-assoc_interact_dom"/>
</dbReference>
<name>A0AAV5LBI7_9ROSI</name>
<gene>
    <name evidence="2" type="ORF">SLEP1_g42966</name>
</gene>
<evidence type="ECO:0000313" key="2">
    <source>
        <dbReference type="EMBL" id="GKV34603.1"/>
    </source>
</evidence>
<protein>
    <recommendedName>
        <fullName evidence="1">F-box domain-containing protein</fullName>
    </recommendedName>
</protein>
<evidence type="ECO:0000259" key="1">
    <source>
        <dbReference type="PROSITE" id="PS50181"/>
    </source>
</evidence>
<proteinExistence type="predicted"/>
<dbReference type="InterPro" id="IPR050796">
    <property type="entry name" value="SCF_F-box_component"/>
</dbReference>